<evidence type="ECO:0000313" key="3">
    <source>
        <dbReference type="EMBL" id="KAJ3572495.1"/>
    </source>
</evidence>
<proteinExistence type="predicted"/>
<dbReference type="GO" id="GO:0005777">
    <property type="term" value="C:peroxisome"/>
    <property type="evidence" value="ECO:0007669"/>
    <property type="project" value="InterPro"/>
</dbReference>
<feature type="compositionally biased region" description="Polar residues" evidence="1">
    <location>
        <begin position="253"/>
        <end position="269"/>
    </location>
</feature>
<feature type="region of interest" description="Disordered" evidence="1">
    <location>
        <begin position="161"/>
        <end position="222"/>
    </location>
</feature>
<sequence>MREDVAVFWDLDTCPIPRSTSGYELVEKVRLLSQQLGVVKSFRGYADLTCFGLSRSLHLRSELQSSGVSLIDCPTTEHRSIASKTMIVDMLTHAVDNSPPSTLLVIAGNNDFAYAISILRLRRYDVVLVCPKALVGEHSQASVYLDWFNDILGYTPPDLDDGSLQLPLPPRRPRSNSDSTTTSNPPIAGPSQDRSTPSPKQIDSSTAPDHRPRTSISRQTYGNLEPVEIVDAWEEQERLSAIKLVSPSPPTTPAFSNTQDKQDEMSTSAHPPIIPVISLGVQRPSSAPPSYSSFSPAPSPSSDDLFTHMTSQPFNAPEFVDDPSFSDLMDNKSAESNQPISQPQSPGDTSTNTITPRDVVFGDNAETVPDNRASSDPFTQQDFPSSPARMKSPSPALSTGSSSSSKAMPATPQPSATPIPEQQISPLTLSSPSAAPVTSVLFHPPTPSIIPDHFIPLIIKLQVCRSEGNLQPWRPGFAANFVSTHGDELKKVDAPTFTKYAQLAEQAGIVELPAPGDTSQWIALRPELYEYALE</sequence>
<reference evidence="3" key="1">
    <citation type="submission" date="2022-07" db="EMBL/GenBank/DDBJ databases">
        <title>Genome Sequence of Leucocoprinus birnbaumii.</title>
        <authorList>
            <person name="Buettner E."/>
        </authorList>
    </citation>
    <scope>NUCLEOTIDE SEQUENCE</scope>
    <source>
        <strain evidence="3">VT141</strain>
    </source>
</reference>
<name>A0AAD5W126_9AGAR</name>
<feature type="region of interest" description="Disordered" evidence="1">
    <location>
        <begin position="242"/>
        <end position="430"/>
    </location>
</feature>
<dbReference type="InterPro" id="IPR024768">
    <property type="entry name" value="Marf1"/>
</dbReference>
<dbReference type="CDD" id="cd10910">
    <property type="entry name" value="PIN_limkain_b1_N_like"/>
    <property type="match status" value="1"/>
</dbReference>
<dbReference type="Proteomes" id="UP001213000">
    <property type="component" value="Unassembled WGS sequence"/>
</dbReference>
<dbReference type="GO" id="GO:1905762">
    <property type="term" value="F:CCR4-NOT complex binding"/>
    <property type="evidence" value="ECO:0007669"/>
    <property type="project" value="TreeGrafter"/>
</dbReference>
<evidence type="ECO:0000259" key="2">
    <source>
        <dbReference type="Pfam" id="PF01936"/>
    </source>
</evidence>
<comment type="caution">
    <text evidence="3">The sequence shown here is derived from an EMBL/GenBank/DDBJ whole genome shotgun (WGS) entry which is preliminary data.</text>
</comment>
<dbReference type="PANTHER" id="PTHR14379">
    <property type="entry name" value="LIMKAIN B LKAP"/>
    <property type="match status" value="1"/>
</dbReference>
<feature type="compositionally biased region" description="Polar residues" evidence="1">
    <location>
        <begin position="372"/>
        <end position="384"/>
    </location>
</feature>
<accession>A0AAD5W126</accession>
<feature type="compositionally biased region" description="Low complexity" evidence="1">
    <location>
        <begin position="284"/>
        <end position="302"/>
    </location>
</feature>
<feature type="domain" description="NYN" evidence="2">
    <location>
        <begin position="5"/>
        <end position="130"/>
    </location>
</feature>
<dbReference type="Gene3D" id="3.40.50.1010">
    <property type="entry name" value="5'-nuclease"/>
    <property type="match status" value="1"/>
</dbReference>
<protein>
    <recommendedName>
        <fullName evidence="2">NYN domain-containing protein</fullName>
    </recommendedName>
</protein>
<dbReference type="PANTHER" id="PTHR14379:SF3">
    <property type="entry name" value="MEIOSIS REGULATOR AND MRNA STABILITY FACTOR 1"/>
    <property type="match status" value="1"/>
</dbReference>
<dbReference type="EMBL" id="JANIEX010000140">
    <property type="protein sequence ID" value="KAJ3572495.1"/>
    <property type="molecule type" value="Genomic_DNA"/>
</dbReference>
<feature type="compositionally biased region" description="Polar residues" evidence="1">
    <location>
        <begin position="192"/>
        <end position="207"/>
    </location>
</feature>
<dbReference type="GO" id="GO:0004540">
    <property type="term" value="F:RNA nuclease activity"/>
    <property type="evidence" value="ECO:0007669"/>
    <property type="project" value="InterPro"/>
</dbReference>
<dbReference type="Pfam" id="PF01936">
    <property type="entry name" value="NYN"/>
    <property type="match status" value="1"/>
</dbReference>
<gene>
    <name evidence="3" type="ORF">NP233_g3048</name>
</gene>
<dbReference type="GO" id="GO:0010468">
    <property type="term" value="P:regulation of gene expression"/>
    <property type="evidence" value="ECO:0007669"/>
    <property type="project" value="InterPro"/>
</dbReference>
<feature type="compositionally biased region" description="Low complexity" evidence="1">
    <location>
        <begin position="392"/>
        <end position="410"/>
    </location>
</feature>
<evidence type="ECO:0000313" key="4">
    <source>
        <dbReference type="Proteomes" id="UP001213000"/>
    </source>
</evidence>
<keyword evidence="4" id="KW-1185">Reference proteome</keyword>
<feature type="compositionally biased region" description="Polar residues" evidence="1">
    <location>
        <begin position="334"/>
        <end position="355"/>
    </location>
</feature>
<organism evidence="3 4">
    <name type="scientific">Leucocoprinus birnbaumii</name>
    <dbReference type="NCBI Taxonomy" id="56174"/>
    <lineage>
        <taxon>Eukaryota</taxon>
        <taxon>Fungi</taxon>
        <taxon>Dikarya</taxon>
        <taxon>Basidiomycota</taxon>
        <taxon>Agaricomycotina</taxon>
        <taxon>Agaricomycetes</taxon>
        <taxon>Agaricomycetidae</taxon>
        <taxon>Agaricales</taxon>
        <taxon>Agaricineae</taxon>
        <taxon>Agaricaceae</taxon>
        <taxon>Leucocoprinus</taxon>
    </lineage>
</organism>
<feature type="compositionally biased region" description="Low complexity" evidence="1">
    <location>
        <begin position="176"/>
        <end position="186"/>
    </location>
</feature>
<dbReference type="InterPro" id="IPR021139">
    <property type="entry name" value="NYN"/>
</dbReference>
<dbReference type="AlphaFoldDB" id="A0AAD5W126"/>
<evidence type="ECO:0000256" key="1">
    <source>
        <dbReference type="SAM" id="MobiDB-lite"/>
    </source>
</evidence>